<name>A0A137P115_CONC2</name>
<gene>
    <name evidence="1" type="ORF">CONCODRAFT_9023</name>
</gene>
<evidence type="ECO:0000313" key="1">
    <source>
        <dbReference type="EMBL" id="KXN68692.1"/>
    </source>
</evidence>
<dbReference type="OrthoDB" id="3253976at2759"/>
<organism evidence="1 2">
    <name type="scientific">Conidiobolus coronatus (strain ATCC 28846 / CBS 209.66 / NRRL 28638)</name>
    <name type="common">Delacroixia coronata</name>
    <dbReference type="NCBI Taxonomy" id="796925"/>
    <lineage>
        <taxon>Eukaryota</taxon>
        <taxon>Fungi</taxon>
        <taxon>Fungi incertae sedis</taxon>
        <taxon>Zoopagomycota</taxon>
        <taxon>Entomophthoromycotina</taxon>
        <taxon>Entomophthoromycetes</taxon>
        <taxon>Entomophthorales</taxon>
        <taxon>Ancylistaceae</taxon>
        <taxon>Conidiobolus</taxon>
    </lineage>
</organism>
<dbReference type="AlphaFoldDB" id="A0A137P115"/>
<protein>
    <submittedName>
        <fullName evidence="1">Uncharacterized protein</fullName>
    </submittedName>
</protein>
<dbReference type="EMBL" id="KQ964565">
    <property type="protein sequence ID" value="KXN68692.1"/>
    <property type="molecule type" value="Genomic_DNA"/>
</dbReference>
<dbReference type="Proteomes" id="UP000070444">
    <property type="component" value="Unassembled WGS sequence"/>
</dbReference>
<keyword evidence="2" id="KW-1185">Reference proteome</keyword>
<evidence type="ECO:0000313" key="2">
    <source>
        <dbReference type="Proteomes" id="UP000070444"/>
    </source>
</evidence>
<reference evidence="1 2" key="1">
    <citation type="journal article" date="2015" name="Genome Biol. Evol.">
        <title>Phylogenomic analyses indicate that early fungi evolved digesting cell walls of algal ancestors of land plants.</title>
        <authorList>
            <person name="Chang Y."/>
            <person name="Wang S."/>
            <person name="Sekimoto S."/>
            <person name="Aerts A.L."/>
            <person name="Choi C."/>
            <person name="Clum A."/>
            <person name="LaButti K.M."/>
            <person name="Lindquist E.A."/>
            <person name="Yee Ngan C."/>
            <person name="Ohm R.A."/>
            <person name="Salamov A.A."/>
            <person name="Grigoriev I.V."/>
            <person name="Spatafora J.W."/>
            <person name="Berbee M.L."/>
        </authorList>
    </citation>
    <scope>NUCLEOTIDE SEQUENCE [LARGE SCALE GENOMIC DNA]</scope>
    <source>
        <strain evidence="1 2">NRRL 28638</strain>
    </source>
</reference>
<sequence length="159" mass="18142">MLLTLTGYNNTGLELKSRLYHGQYYEVVNLEANGRKRPQRFFGEKIDTVTLGDISNGILEKEKPDLDDAESYDFLSYLYLAMTLQEKEESAVDDFAAELLKIMSYGTQGRIVRVRKTIKFFMCGEDTQAETDVCIMDPSQLFFLLQEDKSHISSANPEA</sequence>
<accession>A0A137P115</accession>
<proteinExistence type="predicted"/>